<accession>A0A0J1FVW4</accession>
<dbReference type="STRING" id="476652.DEAC_c07740"/>
<keyword evidence="1" id="KW-0812">Transmembrane</keyword>
<keyword evidence="1" id="KW-0472">Membrane</keyword>
<comment type="caution">
    <text evidence="2">The sequence shown here is derived from an EMBL/GenBank/DDBJ whole genome shotgun (WGS) entry which is preliminary data.</text>
</comment>
<evidence type="ECO:0000256" key="1">
    <source>
        <dbReference type="SAM" id="Phobius"/>
    </source>
</evidence>
<name>A0A0J1FVW4_9FIRM</name>
<evidence type="ECO:0000313" key="2">
    <source>
        <dbReference type="EMBL" id="KLU67560.1"/>
    </source>
</evidence>
<dbReference type="RefSeq" id="WP_047808684.1">
    <property type="nucleotide sequence ID" value="NZ_LDZY01000002.1"/>
</dbReference>
<dbReference type="PANTHER" id="PTHR40034:SF1">
    <property type="entry name" value="BSL5891 PROTEIN"/>
    <property type="match status" value="1"/>
</dbReference>
<sequence length="64" mass="7390">MNFRWLAIIPFIFMLCSMPFVNRVTPYVLGMPFILFWIVLSVVVTSIIMGLIYKLDPINHGGDK</sequence>
<dbReference type="Proteomes" id="UP000036356">
    <property type="component" value="Unassembled WGS sequence"/>
</dbReference>
<proteinExistence type="predicted"/>
<dbReference type="Pfam" id="PF11755">
    <property type="entry name" value="DUF3311"/>
    <property type="match status" value="1"/>
</dbReference>
<keyword evidence="1" id="KW-1133">Transmembrane helix</keyword>
<gene>
    <name evidence="2" type="ORF">DEAC_c07740</name>
</gene>
<reference evidence="2 3" key="1">
    <citation type="submission" date="2015-06" db="EMBL/GenBank/DDBJ databases">
        <title>Draft genome of the moderately acidophilic sulfate reducer Candidatus Desulfosporosinus acididurans strain M1.</title>
        <authorList>
            <person name="Poehlein A."/>
            <person name="Petzsch P."/>
            <person name="Johnson B.D."/>
            <person name="Schloemann M."/>
            <person name="Daniel R."/>
            <person name="Muehling M."/>
        </authorList>
    </citation>
    <scope>NUCLEOTIDE SEQUENCE [LARGE SCALE GENOMIC DNA]</scope>
    <source>
        <strain evidence="2 3">M1</strain>
    </source>
</reference>
<protein>
    <recommendedName>
        <fullName evidence="4">DUF3311 domain-containing protein</fullName>
    </recommendedName>
</protein>
<keyword evidence="3" id="KW-1185">Reference proteome</keyword>
<dbReference type="InterPro" id="IPR021741">
    <property type="entry name" value="DUF3311"/>
</dbReference>
<feature type="transmembrane region" description="Helical" evidence="1">
    <location>
        <begin position="33"/>
        <end position="55"/>
    </location>
</feature>
<evidence type="ECO:0000313" key="3">
    <source>
        <dbReference type="Proteomes" id="UP000036356"/>
    </source>
</evidence>
<dbReference type="EMBL" id="LDZY01000002">
    <property type="protein sequence ID" value="KLU67560.1"/>
    <property type="molecule type" value="Genomic_DNA"/>
</dbReference>
<dbReference type="PATRIC" id="fig|476652.3.peg.793"/>
<evidence type="ECO:0008006" key="4">
    <source>
        <dbReference type="Google" id="ProtNLM"/>
    </source>
</evidence>
<dbReference type="PANTHER" id="PTHR40034">
    <property type="entry name" value="BSL5891 PROTEIN"/>
    <property type="match status" value="1"/>
</dbReference>
<organism evidence="2 3">
    <name type="scientific">Desulfosporosinus acididurans</name>
    <dbReference type="NCBI Taxonomy" id="476652"/>
    <lineage>
        <taxon>Bacteria</taxon>
        <taxon>Bacillati</taxon>
        <taxon>Bacillota</taxon>
        <taxon>Clostridia</taxon>
        <taxon>Eubacteriales</taxon>
        <taxon>Desulfitobacteriaceae</taxon>
        <taxon>Desulfosporosinus</taxon>
    </lineage>
</organism>
<dbReference type="AlphaFoldDB" id="A0A0J1FVW4"/>